<keyword evidence="2" id="KW-0472">Membrane</keyword>
<proteinExistence type="predicted"/>
<dbReference type="OrthoDB" id="3352285at2759"/>
<feature type="transmembrane region" description="Helical" evidence="2">
    <location>
        <begin position="94"/>
        <end position="116"/>
    </location>
</feature>
<dbReference type="Proteomes" id="UP000287166">
    <property type="component" value="Unassembled WGS sequence"/>
</dbReference>
<feature type="transmembrane region" description="Helical" evidence="2">
    <location>
        <begin position="21"/>
        <end position="42"/>
    </location>
</feature>
<comment type="caution">
    <text evidence="3">The sequence shown here is derived from an EMBL/GenBank/DDBJ whole genome shotgun (WGS) entry which is preliminary data.</text>
</comment>
<dbReference type="EMBL" id="BFAD01000005">
    <property type="protein sequence ID" value="GBE83496.1"/>
    <property type="molecule type" value="Genomic_DNA"/>
</dbReference>
<gene>
    <name evidence="3" type="ORF">SCP_0505470</name>
</gene>
<keyword evidence="2" id="KW-0812">Transmembrane</keyword>
<name>A0A401GMQ9_9APHY</name>
<keyword evidence="4" id="KW-1185">Reference proteome</keyword>
<dbReference type="GeneID" id="38780413"/>
<evidence type="ECO:0000313" key="4">
    <source>
        <dbReference type="Proteomes" id="UP000287166"/>
    </source>
</evidence>
<feature type="compositionally biased region" description="Basic and acidic residues" evidence="1">
    <location>
        <begin position="280"/>
        <end position="311"/>
    </location>
</feature>
<protein>
    <submittedName>
        <fullName evidence="3">Uncharacterized protein</fullName>
    </submittedName>
</protein>
<evidence type="ECO:0000313" key="3">
    <source>
        <dbReference type="EMBL" id="GBE83496.1"/>
    </source>
</evidence>
<feature type="transmembrane region" description="Helical" evidence="2">
    <location>
        <begin position="173"/>
        <end position="194"/>
    </location>
</feature>
<evidence type="ECO:0000256" key="1">
    <source>
        <dbReference type="SAM" id="MobiDB-lite"/>
    </source>
</evidence>
<accession>A0A401GMQ9</accession>
<feature type="compositionally biased region" description="Basic and acidic residues" evidence="1">
    <location>
        <begin position="318"/>
        <end position="327"/>
    </location>
</feature>
<keyword evidence="2" id="KW-1133">Transmembrane helix</keyword>
<reference evidence="3 4" key="1">
    <citation type="journal article" date="2018" name="Sci. Rep.">
        <title>Genome sequence of the cauliflower mushroom Sparassis crispa (Hanabiratake) and its association with beneficial usage.</title>
        <authorList>
            <person name="Kiyama R."/>
            <person name="Furutani Y."/>
            <person name="Kawaguchi K."/>
            <person name="Nakanishi T."/>
        </authorList>
    </citation>
    <scope>NUCLEOTIDE SEQUENCE [LARGE SCALE GENOMIC DNA]</scope>
</reference>
<sequence>MSTRPPPVRGGGALSFVSRSSLRPVVISIGVIAAIWSLIWAIGSFQTISTDKNHGQPKLASLAIVLGAIYVGVCVIEVLGIIAASVQHRFMVRVYALLSVVSSFAIVGAALVRVIVHFILKNDLISECETIVQGDEVFYQFGFWGPTYETKLTLDEATSYCKDSWNHDSFVEIIMLVIELLLSIFFTMIAFAYYRQVLDPTSAANVSRRAPATVTDPALESEYPSHYNPPYLGYDAPSVRYSPPPGMPPAPYDPIAKPPDYADEAGYGVGKGLTLSDTPPKGDDPFADFEHREAGDTVDKVDPFADTHEHGPGAGESRFVEERESLM</sequence>
<evidence type="ECO:0000256" key="2">
    <source>
        <dbReference type="SAM" id="Phobius"/>
    </source>
</evidence>
<feature type="region of interest" description="Disordered" evidence="1">
    <location>
        <begin position="266"/>
        <end position="327"/>
    </location>
</feature>
<organism evidence="3 4">
    <name type="scientific">Sparassis crispa</name>
    <dbReference type="NCBI Taxonomy" id="139825"/>
    <lineage>
        <taxon>Eukaryota</taxon>
        <taxon>Fungi</taxon>
        <taxon>Dikarya</taxon>
        <taxon>Basidiomycota</taxon>
        <taxon>Agaricomycotina</taxon>
        <taxon>Agaricomycetes</taxon>
        <taxon>Polyporales</taxon>
        <taxon>Sparassidaceae</taxon>
        <taxon>Sparassis</taxon>
    </lineage>
</organism>
<dbReference type="AlphaFoldDB" id="A0A401GMQ9"/>
<dbReference type="InParanoid" id="A0A401GMQ9"/>
<feature type="transmembrane region" description="Helical" evidence="2">
    <location>
        <begin position="62"/>
        <end position="82"/>
    </location>
</feature>
<dbReference type="RefSeq" id="XP_027614409.1">
    <property type="nucleotide sequence ID" value="XM_027758608.1"/>
</dbReference>